<dbReference type="GO" id="GO:0051213">
    <property type="term" value="F:dioxygenase activity"/>
    <property type="evidence" value="ECO:0007669"/>
    <property type="project" value="UniProtKB-KW"/>
</dbReference>
<dbReference type="GO" id="GO:0000166">
    <property type="term" value="F:nucleotide binding"/>
    <property type="evidence" value="ECO:0007669"/>
    <property type="project" value="UniProtKB-KW"/>
</dbReference>
<comment type="catalytic activity">
    <reaction evidence="10">
        <text>3 propionate 3-nitronate + 3 O2 + H2O = 3 3-oxopropanoate + 2 nitrate + nitrite + H2O2 + 3 H(+)</text>
        <dbReference type="Rhea" id="RHEA:57332"/>
        <dbReference type="ChEBI" id="CHEBI:15377"/>
        <dbReference type="ChEBI" id="CHEBI:15378"/>
        <dbReference type="ChEBI" id="CHEBI:15379"/>
        <dbReference type="ChEBI" id="CHEBI:16240"/>
        <dbReference type="ChEBI" id="CHEBI:16301"/>
        <dbReference type="ChEBI" id="CHEBI:17632"/>
        <dbReference type="ChEBI" id="CHEBI:33190"/>
        <dbReference type="ChEBI" id="CHEBI:136067"/>
    </reaction>
</comment>
<dbReference type="GO" id="GO:0009636">
    <property type="term" value="P:response to toxic substance"/>
    <property type="evidence" value="ECO:0007669"/>
    <property type="project" value="UniProtKB-KW"/>
</dbReference>
<protein>
    <recommendedName>
        <fullName evidence="11">Nitronate monooxygenase</fullName>
    </recommendedName>
    <alternativeName>
        <fullName evidence="9">Propionate 3-nitronate monooxygenase</fullName>
    </alternativeName>
</protein>
<dbReference type="EMBL" id="OFTH01000040">
    <property type="protein sequence ID" value="SOZ70119.1"/>
    <property type="molecule type" value="Genomic_DNA"/>
</dbReference>
<evidence type="ECO:0000256" key="9">
    <source>
        <dbReference type="ARBA" id="ARBA00031155"/>
    </source>
</evidence>
<accession>A0A375E949</accession>
<organism evidence="12">
    <name type="scientific">Cupriavidus taiwanensis</name>
    <dbReference type="NCBI Taxonomy" id="164546"/>
    <lineage>
        <taxon>Bacteria</taxon>
        <taxon>Pseudomonadati</taxon>
        <taxon>Pseudomonadota</taxon>
        <taxon>Betaproteobacteria</taxon>
        <taxon>Burkholderiales</taxon>
        <taxon>Burkholderiaceae</taxon>
        <taxon>Cupriavidus</taxon>
    </lineage>
</organism>
<comment type="cofactor">
    <cofactor evidence="1">
        <name>FMN</name>
        <dbReference type="ChEBI" id="CHEBI:58210"/>
    </cofactor>
</comment>
<name>A0A375E949_9BURK</name>
<comment type="caution">
    <text evidence="12">The sequence shown here is derived from an EMBL/GenBank/DDBJ whole genome shotgun (WGS) entry which is preliminary data.</text>
</comment>
<keyword evidence="5" id="KW-0288">FMN</keyword>
<comment type="similarity">
    <text evidence="2">Belongs to the nitronate monooxygenase family. NMO class I subfamily.</text>
</comment>
<dbReference type="Pfam" id="PF03060">
    <property type="entry name" value="NMO"/>
    <property type="match status" value="1"/>
</dbReference>
<dbReference type="InterPro" id="IPR013785">
    <property type="entry name" value="Aldolase_TIM"/>
</dbReference>
<dbReference type="RefSeq" id="WP_116332485.1">
    <property type="nucleotide sequence ID" value="NZ_LT992560.1"/>
</dbReference>
<evidence type="ECO:0000256" key="1">
    <source>
        <dbReference type="ARBA" id="ARBA00001917"/>
    </source>
</evidence>
<dbReference type="InterPro" id="IPR004136">
    <property type="entry name" value="NMO"/>
</dbReference>
<keyword evidence="12" id="KW-0223">Dioxygenase</keyword>
<sequence>MTQTTPIADRLPLLRRLGIRTPIIQAPMAGVSTPALAAAVTNAGGLGSLGVGAMDAEAARQAIRETRALTSGPFNVNVFCHAPAVADSAREQAWLTYLAPRFAEFGATPPATLREIYRSYVTDDAMHAMLLEERPAVVSFHFGLPDAGRIRALRDAGIVLLASATSLDEARAIEAAGIDAIVAQGIEAGGHRGVFDPAAVDEGLGTFALVRVLATRTRLPVIAAGGIMDGAGITAALALGAQAAQLGTAFIACPETVADGPYREALLQPRRPTVLTRAISGRHARGLANRFTELGAAADAPATPDYPTAYDAGKALHAAAKARGSADFAAQWAGQAVPLARALPAAELLAALAGELAASARGLGALAESVG</sequence>
<dbReference type="FunFam" id="3.20.20.70:FF:000154">
    <property type="entry name" value="Probable nitronate monooxygenase"/>
    <property type="match status" value="1"/>
</dbReference>
<evidence type="ECO:0000256" key="3">
    <source>
        <dbReference type="ARBA" id="ARBA00022575"/>
    </source>
</evidence>
<evidence type="ECO:0000256" key="4">
    <source>
        <dbReference type="ARBA" id="ARBA00022630"/>
    </source>
</evidence>
<evidence type="ECO:0000256" key="8">
    <source>
        <dbReference type="ARBA" id="ARBA00023033"/>
    </source>
</evidence>
<evidence type="ECO:0000256" key="2">
    <source>
        <dbReference type="ARBA" id="ARBA00009881"/>
    </source>
</evidence>
<gene>
    <name evidence="12" type="ORF">CBM2613_B150102</name>
</gene>
<dbReference type="PANTHER" id="PTHR42747">
    <property type="entry name" value="NITRONATE MONOOXYGENASE-RELATED"/>
    <property type="match status" value="1"/>
</dbReference>
<evidence type="ECO:0000256" key="10">
    <source>
        <dbReference type="ARBA" id="ARBA00049401"/>
    </source>
</evidence>
<evidence type="ECO:0000256" key="7">
    <source>
        <dbReference type="ARBA" id="ARBA00023002"/>
    </source>
</evidence>
<evidence type="ECO:0000313" key="12">
    <source>
        <dbReference type="EMBL" id="SOZ70119.1"/>
    </source>
</evidence>
<evidence type="ECO:0000256" key="6">
    <source>
        <dbReference type="ARBA" id="ARBA00022741"/>
    </source>
</evidence>
<dbReference type="Gene3D" id="3.20.20.70">
    <property type="entry name" value="Aldolase class I"/>
    <property type="match status" value="1"/>
</dbReference>
<evidence type="ECO:0000256" key="5">
    <source>
        <dbReference type="ARBA" id="ARBA00022643"/>
    </source>
</evidence>
<keyword evidence="3" id="KW-0216">Detoxification</keyword>
<dbReference type="Proteomes" id="UP000256952">
    <property type="component" value="Chromosome CBM2613_b"/>
</dbReference>
<dbReference type="AlphaFoldDB" id="A0A375E949"/>
<keyword evidence="8" id="KW-0503">Monooxygenase</keyword>
<keyword evidence="6" id="KW-0547">Nucleotide-binding</keyword>
<evidence type="ECO:0000256" key="11">
    <source>
        <dbReference type="ARBA" id="ARBA00067136"/>
    </source>
</evidence>
<proteinExistence type="inferred from homology"/>
<keyword evidence="4" id="KW-0285">Flavoprotein</keyword>
<dbReference type="CDD" id="cd04730">
    <property type="entry name" value="NPD_like"/>
    <property type="match status" value="1"/>
</dbReference>
<dbReference type="GO" id="GO:0018580">
    <property type="term" value="F:nitronate monooxygenase activity"/>
    <property type="evidence" value="ECO:0007669"/>
    <property type="project" value="InterPro"/>
</dbReference>
<dbReference type="SUPFAM" id="SSF51412">
    <property type="entry name" value="Inosine monophosphate dehydrogenase (IMPDH)"/>
    <property type="match status" value="1"/>
</dbReference>
<dbReference type="PANTHER" id="PTHR42747:SF3">
    <property type="entry name" value="NITRONATE MONOOXYGENASE-RELATED"/>
    <property type="match status" value="1"/>
</dbReference>
<keyword evidence="7 12" id="KW-0560">Oxidoreductase</keyword>
<reference evidence="12" key="1">
    <citation type="submission" date="2018-01" db="EMBL/GenBank/DDBJ databases">
        <authorList>
            <person name="Clerissi C."/>
        </authorList>
    </citation>
    <scope>NUCLEOTIDE SEQUENCE</scope>
    <source>
        <strain evidence="12">Cupriavidus taiwanensis STM 8556</strain>
    </source>
</reference>